<dbReference type="InterPro" id="IPR003961">
    <property type="entry name" value="FN3_dom"/>
</dbReference>
<dbReference type="InterPro" id="IPR013783">
    <property type="entry name" value="Ig-like_fold"/>
</dbReference>
<dbReference type="InterPro" id="IPR052065">
    <property type="entry name" value="Compl_asym_regulator"/>
</dbReference>
<dbReference type="PROSITE" id="PS00018">
    <property type="entry name" value="EF_HAND_1"/>
    <property type="match status" value="1"/>
</dbReference>
<comment type="caution">
    <text evidence="4">The sequence shown here is derived from an EMBL/GenBank/DDBJ whole genome shotgun (WGS) entry which is preliminary data.</text>
</comment>
<dbReference type="InterPro" id="IPR036383">
    <property type="entry name" value="TSP1_rpt_sf"/>
</dbReference>
<sequence>MFMRNLARSVGLAMAIYSFVVSCQFLNKIAGWDEKSNLAFLSLEKAGVFVGSGKSGPSGTTIQSTDGLFSVFIPEGAMDGEESFEIVKYDPPSNALPEGYFPTTPLYEITPSYRFKKDVIITITLDSDKLSSLNLNKKKSQGFVISQTSEDNNSGRITGGWNAGRTSISGDKITITTRTFSVFGGGTPPTGNNAPNIMGAFYYFKPSCSYLPYMVRTRVIEPDGDPMQVYLLTGTVGNSLVAIPMTPESGNWYSANIPYEAMFEGGIQMQVLAVDSYGNNSTHPTSDPFRYPADAANSTYTFGFKTDQDNDGYLDAWEVDNGFNPHSATSPTAALFPDSDGDGIPNIADKTPNAEANPPIDSLTLIPSVLKMDVGENVTFAVSASFAGQPRFVRPALVVTGNAVSGVPVGTLTNSTLHANAPGLAGVTATIGNITSTTKVTVVDSVAPSSITDLTATAMTFTQVRLRWTAPGNDSGSGRAAAYEIRRSSSAITNNLQCDSAPAIAHSLIPKNSGLPEVLDINGHSPNSTYYYCIRAFDWNGNRSSWTGTVQATTPATPDLTRPGNITNLNAVTVNETSVDLTWTAVGDDNNTGIAAAYDIRKSTNVINTDNDCDGAVSIPNALFGITSGSAITFRVNDLSEDTRYYFCVRAYDEVSNRSSWNGTVSTRTRMSNKAPVVDAGPDQLDRMISQVVNLNGTNSSDPDKGICGANTSNYSYQWRFVSRPVGSALLDSNISNGNQLSASFVPDIPGNYLLELSFKDDPGTCFGGARTGIDSVQISAKDLDSVNPDPVSSRSAAAVSLDQIQLNWYNVGDDGMVGPVSSYKIGVSLSAITNSIECDAAIDTRYPNLDNYVPGQAVSFIIGGLLQNTVYNFCIIAYDDVGNKSSWSGTLSAKTLEGTSGWGTFTSWGTCSTKCGPGTQSRSRVCLDPTQGCAGSAIETQGCNLHACAYASFTSNDNGTAPTVSCPSGYSRISSSTFQGSYRRVVYDYWGEGWACGIFVREDRTLNPSSYYSSSLSPSSATYYYSTNNPPPVENYCISHSLISNRQTWIYCQENQY</sequence>
<dbReference type="Gene3D" id="2.60.40.10">
    <property type="entry name" value="Immunoglobulins"/>
    <property type="match status" value="4"/>
</dbReference>
<dbReference type="Pfam" id="PF00041">
    <property type="entry name" value="fn3"/>
    <property type="match status" value="1"/>
</dbReference>
<keyword evidence="2" id="KW-1015">Disulfide bond</keyword>
<dbReference type="SMART" id="SM00060">
    <property type="entry name" value="FN3"/>
    <property type="match status" value="3"/>
</dbReference>
<evidence type="ECO:0000256" key="1">
    <source>
        <dbReference type="ARBA" id="ARBA00022737"/>
    </source>
</evidence>
<evidence type="ECO:0000259" key="3">
    <source>
        <dbReference type="PROSITE" id="PS50853"/>
    </source>
</evidence>
<dbReference type="Proteomes" id="UP000245076">
    <property type="component" value="Unassembled WGS sequence"/>
</dbReference>
<name>A0A2P2CXC8_9LEPT</name>
<feature type="domain" description="Fibronectin type-III" evidence="3">
    <location>
        <begin position="562"/>
        <end position="672"/>
    </location>
</feature>
<evidence type="ECO:0000313" key="4">
    <source>
        <dbReference type="EMBL" id="GBF37044.1"/>
    </source>
</evidence>
<dbReference type="AlphaFoldDB" id="A0A2P2CXC8"/>
<evidence type="ECO:0000256" key="2">
    <source>
        <dbReference type="ARBA" id="ARBA00023157"/>
    </source>
</evidence>
<dbReference type="EMBL" id="BFAY01000001">
    <property type="protein sequence ID" value="GBF37044.1"/>
    <property type="molecule type" value="Genomic_DNA"/>
</dbReference>
<dbReference type="CDD" id="cd00063">
    <property type="entry name" value="FN3"/>
    <property type="match status" value="3"/>
</dbReference>
<organism evidence="4 5">
    <name type="scientific">Leptospira johnsonii</name>
    <dbReference type="NCBI Taxonomy" id="1917820"/>
    <lineage>
        <taxon>Bacteria</taxon>
        <taxon>Pseudomonadati</taxon>
        <taxon>Spirochaetota</taxon>
        <taxon>Spirochaetia</taxon>
        <taxon>Leptospirales</taxon>
        <taxon>Leptospiraceae</taxon>
        <taxon>Leptospira</taxon>
    </lineage>
</organism>
<feature type="domain" description="Fibronectin type-III" evidence="3">
    <location>
        <begin position="791"/>
        <end position="899"/>
    </location>
</feature>
<proteinExistence type="predicted"/>
<keyword evidence="1" id="KW-0677">Repeat</keyword>
<dbReference type="Gene3D" id="2.20.100.10">
    <property type="entry name" value="Thrombospondin type-1 (TSP1) repeat"/>
    <property type="match status" value="1"/>
</dbReference>
<accession>A0A2P2CXC8</accession>
<dbReference type="InterPro" id="IPR018247">
    <property type="entry name" value="EF_Hand_1_Ca_BS"/>
</dbReference>
<dbReference type="Pfam" id="PF00090">
    <property type="entry name" value="TSP_1"/>
    <property type="match status" value="1"/>
</dbReference>
<dbReference type="InterPro" id="IPR000884">
    <property type="entry name" value="TSP1_rpt"/>
</dbReference>
<dbReference type="PROSITE" id="PS50853">
    <property type="entry name" value="FN3"/>
    <property type="match status" value="3"/>
</dbReference>
<evidence type="ECO:0000313" key="5">
    <source>
        <dbReference type="Proteomes" id="UP000245076"/>
    </source>
</evidence>
<dbReference type="PROSITE" id="PS51257">
    <property type="entry name" value="PROKAR_LIPOPROTEIN"/>
    <property type="match status" value="1"/>
</dbReference>
<protein>
    <submittedName>
        <fullName evidence="4">Fibronectin type III domain protein</fullName>
    </submittedName>
</protein>
<dbReference type="SUPFAM" id="SSF82895">
    <property type="entry name" value="TSP-1 type 1 repeat"/>
    <property type="match status" value="1"/>
</dbReference>
<keyword evidence="5" id="KW-1185">Reference proteome</keyword>
<dbReference type="InterPro" id="IPR036116">
    <property type="entry name" value="FN3_sf"/>
</dbReference>
<gene>
    <name evidence="4" type="ORF">LPTSP1_00220</name>
</gene>
<dbReference type="PANTHER" id="PTHR22906">
    <property type="entry name" value="PROPERDIN"/>
    <property type="match status" value="1"/>
</dbReference>
<feature type="domain" description="Fibronectin type-III" evidence="3">
    <location>
        <begin position="447"/>
        <end position="557"/>
    </location>
</feature>
<dbReference type="SMART" id="SM00209">
    <property type="entry name" value="TSP1"/>
    <property type="match status" value="1"/>
</dbReference>
<reference evidence="4 5" key="1">
    <citation type="submission" date="2018-02" db="EMBL/GenBank/DDBJ databases">
        <title>Novel Leptospira species isolated from soil and water in Japan.</title>
        <authorList>
            <person name="Nakao R."/>
            <person name="Masuzawa T."/>
        </authorList>
    </citation>
    <scope>NUCLEOTIDE SEQUENCE [LARGE SCALE GENOMIC DNA]</scope>
    <source>
        <strain evidence="4 5">E8</strain>
    </source>
</reference>
<dbReference type="SUPFAM" id="SSF49265">
    <property type="entry name" value="Fibronectin type III"/>
    <property type="match status" value="2"/>
</dbReference>
<dbReference type="PROSITE" id="PS50092">
    <property type="entry name" value="TSP1"/>
    <property type="match status" value="1"/>
</dbReference>